<name>A0A0D9QDX9_PLAFR</name>
<feature type="signal peptide" evidence="1">
    <location>
        <begin position="1"/>
        <end position="35"/>
    </location>
</feature>
<accession>A0A0D9QDX9</accession>
<feature type="chain" id="PRO_5002343566" description="Calcineurin-like phosphoesterase domain-containing protein" evidence="1">
    <location>
        <begin position="36"/>
        <end position="383"/>
    </location>
</feature>
<dbReference type="OMA" id="NEVLWFM"/>
<feature type="domain" description="Calcineurin-like phosphoesterase" evidence="2">
    <location>
        <begin position="75"/>
        <end position="294"/>
    </location>
</feature>
<dbReference type="OrthoDB" id="5976022at2759"/>
<keyword evidence="4" id="KW-1185">Reference proteome</keyword>
<dbReference type="Gene3D" id="3.60.21.10">
    <property type="match status" value="1"/>
</dbReference>
<dbReference type="GO" id="GO:0016787">
    <property type="term" value="F:hydrolase activity"/>
    <property type="evidence" value="ECO:0007669"/>
    <property type="project" value="InterPro"/>
</dbReference>
<proteinExistence type="predicted"/>
<dbReference type="InterPro" id="IPR029052">
    <property type="entry name" value="Metallo-depent_PP-like"/>
</dbReference>
<reference evidence="3 4" key="1">
    <citation type="submission" date="2014-03" db="EMBL/GenBank/DDBJ databases">
        <title>The Genome Sequence of Plasmodium fragile nilgiri.</title>
        <authorList>
            <consortium name="The Broad Institute Genomics Platform"/>
            <consortium name="The Broad Institute Genome Sequencing Center for Infectious Disease"/>
            <person name="Neafsey D."/>
            <person name="Duraisingh M."/>
            <person name="Young S.K."/>
            <person name="Zeng Q."/>
            <person name="Gargeya S."/>
            <person name="Abouelleil A."/>
            <person name="Alvarado L."/>
            <person name="Chapman S.B."/>
            <person name="Gainer-Dewar J."/>
            <person name="Goldberg J."/>
            <person name="Griggs A."/>
            <person name="Gujja S."/>
            <person name="Hansen M."/>
            <person name="Howarth C."/>
            <person name="Imamovic A."/>
            <person name="Larimer J."/>
            <person name="Pearson M."/>
            <person name="Poon T.W."/>
            <person name="Priest M."/>
            <person name="Roberts A."/>
            <person name="Saif S."/>
            <person name="Shea T."/>
            <person name="Sykes S."/>
            <person name="Wortman J."/>
            <person name="Nusbaum C."/>
            <person name="Birren B."/>
        </authorList>
    </citation>
    <scope>NUCLEOTIDE SEQUENCE [LARGE SCALE GENOMIC DNA]</scope>
    <source>
        <strain evidence="4">nilgiri</strain>
    </source>
</reference>
<evidence type="ECO:0000256" key="1">
    <source>
        <dbReference type="SAM" id="SignalP"/>
    </source>
</evidence>
<dbReference type="RefSeq" id="XP_012338125.1">
    <property type="nucleotide sequence ID" value="XM_012482702.1"/>
</dbReference>
<dbReference type="GeneID" id="24270414"/>
<sequence length="383" mass="43700">MGGGLKMGALRMSRMLRLLLLMMMLAPPLIPGVSAKVPSGHHAKDDFLLKALAMDKTKMDPSYLQKYDNLKWEGKIIAIGDIHGDIESLKLILRHANLINENDEWVAENVLLVQVGDVLDRGIYGPLIYDFLFKLQKEAPLKKSKVLLIMGNHEQLNMCGYFDYVNKKEVEVFFKNNFNYRMFQFVLNTGKYYKRLIRLPAIAKVNNILFVHAGISKQISSLSLNTIRLKTRLQIENLCRVLTYDKSINYVSPQGVLWNDTISRTAPYDEQKACSILSHVFNNYKAKHLVVGHTRQMTHEINSYCNGGIFLIDTGMSLFMNNGQPYPNYLVAHDGTFKSVHLNVEVNKKNKHCNALEIELHSPNKHSFCVHTKETILYKPSNG</sequence>
<dbReference type="InterPro" id="IPR004843">
    <property type="entry name" value="Calcineurin-like_PHP"/>
</dbReference>
<gene>
    <name evidence="3" type="ORF">AK88_05100</name>
</gene>
<dbReference type="Pfam" id="PF00149">
    <property type="entry name" value="Metallophos"/>
    <property type="match status" value="1"/>
</dbReference>
<dbReference type="AlphaFoldDB" id="A0A0D9QDX9"/>
<dbReference type="PANTHER" id="PTHR46546:SF4">
    <property type="entry name" value="SHEWANELLA-LIKE PROTEIN PHOSPHATASE 1"/>
    <property type="match status" value="1"/>
</dbReference>
<organism evidence="3 4">
    <name type="scientific">Plasmodium fragile</name>
    <dbReference type="NCBI Taxonomy" id="5857"/>
    <lineage>
        <taxon>Eukaryota</taxon>
        <taxon>Sar</taxon>
        <taxon>Alveolata</taxon>
        <taxon>Apicomplexa</taxon>
        <taxon>Aconoidasida</taxon>
        <taxon>Haemosporida</taxon>
        <taxon>Plasmodiidae</taxon>
        <taxon>Plasmodium</taxon>
        <taxon>Plasmodium (Plasmodium)</taxon>
    </lineage>
</organism>
<evidence type="ECO:0000313" key="3">
    <source>
        <dbReference type="EMBL" id="KJP85260.1"/>
    </source>
</evidence>
<dbReference type="EMBL" id="KQ001737">
    <property type="protein sequence ID" value="KJP85260.1"/>
    <property type="molecule type" value="Genomic_DNA"/>
</dbReference>
<evidence type="ECO:0000259" key="2">
    <source>
        <dbReference type="Pfam" id="PF00149"/>
    </source>
</evidence>
<evidence type="ECO:0000313" key="4">
    <source>
        <dbReference type="Proteomes" id="UP000054561"/>
    </source>
</evidence>
<dbReference type="VEuPathDB" id="PlasmoDB:AK88_05100"/>
<dbReference type="Proteomes" id="UP000054561">
    <property type="component" value="Unassembled WGS sequence"/>
</dbReference>
<protein>
    <recommendedName>
        <fullName evidence="2">Calcineurin-like phosphoesterase domain-containing protein</fullName>
    </recommendedName>
</protein>
<keyword evidence="1" id="KW-0732">Signal</keyword>
<dbReference type="PANTHER" id="PTHR46546">
    <property type="entry name" value="SHEWANELLA-LIKE PROTEIN PHOSPHATASE 1"/>
    <property type="match status" value="1"/>
</dbReference>
<dbReference type="SUPFAM" id="SSF56300">
    <property type="entry name" value="Metallo-dependent phosphatases"/>
    <property type="match status" value="1"/>
</dbReference>